<evidence type="ECO:0000256" key="1">
    <source>
        <dbReference type="ARBA" id="ARBA00006484"/>
    </source>
</evidence>
<dbReference type="NCBIfam" id="NF047420">
    <property type="entry name" value="EF_P_mod_YmfI"/>
    <property type="match status" value="1"/>
</dbReference>
<dbReference type="SUPFAM" id="SSF51735">
    <property type="entry name" value="NAD(P)-binding Rossmann-fold domains"/>
    <property type="match status" value="1"/>
</dbReference>
<accession>A0A2U3AEC3</accession>
<dbReference type="PANTHER" id="PTHR42879:SF2">
    <property type="entry name" value="3-OXOACYL-[ACYL-CARRIER-PROTEIN] REDUCTASE FABG"/>
    <property type="match status" value="1"/>
</dbReference>
<evidence type="ECO:0000313" key="6">
    <source>
        <dbReference type="Proteomes" id="UP000294641"/>
    </source>
</evidence>
<dbReference type="InterPro" id="IPR002347">
    <property type="entry name" value="SDR_fam"/>
</dbReference>
<organism evidence="3 5">
    <name type="scientific">Kurthia zopfii</name>
    <dbReference type="NCBI Taxonomy" id="1650"/>
    <lineage>
        <taxon>Bacteria</taxon>
        <taxon>Bacillati</taxon>
        <taxon>Bacillota</taxon>
        <taxon>Bacilli</taxon>
        <taxon>Bacillales</taxon>
        <taxon>Caryophanaceae</taxon>
        <taxon>Kurthia</taxon>
    </lineage>
</organism>
<dbReference type="RefSeq" id="WP_109349278.1">
    <property type="nucleotide sequence ID" value="NZ_BJUE01000028.1"/>
</dbReference>
<evidence type="ECO:0000313" key="3">
    <source>
        <dbReference type="EMBL" id="STX09142.1"/>
    </source>
</evidence>
<gene>
    <name evidence="3" type="primary">fabG_4</name>
    <name evidence="4" type="ORF">DFR61_10570</name>
    <name evidence="3" type="ORF">NCTC10597_00812</name>
</gene>
<reference evidence="4 6" key="2">
    <citation type="submission" date="2019-03" db="EMBL/GenBank/DDBJ databases">
        <title>Genomic Encyclopedia of Type Strains, Phase IV (KMG-IV): sequencing the most valuable type-strain genomes for metagenomic binning, comparative biology and taxonomic classification.</title>
        <authorList>
            <person name="Goeker M."/>
        </authorList>
    </citation>
    <scope>NUCLEOTIDE SEQUENCE [LARGE SCALE GENOMIC DNA]</scope>
    <source>
        <strain evidence="4 6">DSM 20580</strain>
    </source>
</reference>
<proteinExistence type="inferred from homology"/>
<dbReference type="EC" id="1.1.1.100" evidence="3"/>
<keyword evidence="3" id="KW-0560">Oxidoreductase</keyword>
<dbReference type="EMBL" id="SNZG01000005">
    <property type="protein sequence ID" value="TDR41831.1"/>
    <property type="molecule type" value="Genomic_DNA"/>
</dbReference>
<dbReference type="Proteomes" id="UP000294641">
    <property type="component" value="Unassembled WGS sequence"/>
</dbReference>
<keyword evidence="2" id="KW-0732">Signal</keyword>
<sequence length="244" mass="26670">MISKKFCLVLGASGAIGSAIAKDLANDGWSLYLQFNQNDKPVKELLLQLEVEFPNQEFMLVQANMMDGAAAEKIAASVFSLQAIVVASGQSLYKLIDDTTPEDMQALWKVHVQTPIELISKLAPKLRKNKVSYVTMIGSIWGEAGGAGEVVYSTVKGAIHAFVKAYAQEVAYNGIHVNAVAPGLINTKMNGHLSEEEFRILLEEIPMERAGKPEEVAHLVNFLQSGKADYMTGQILRLNGGWYI</sequence>
<evidence type="ECO:0000313" key="4">
    <source>
        <dbReference type="EMBL" id="TDR41831.1"/>
    </source>
</evidence>
<dbReference type="InterPro" id="IPR036291">
    <property type="entry name" value="NAD(P)-bd_dom_sf"/>
</dbReference>
<feature type="signal peptide" evidence="2">
    <location>
        <begin position="1"/>
        <end position="21"/>
    </location>
</feature>
<dbReference type="InterPro" id="IPR050259">
    <property type="entry name" value="SDR"/>
</dbReference>
<dbReference type="EMBL" id="UGNP01000001">
    <property type="protein sequence ID" value="STX09142.1"/>
    <property type="molecule type" value="Genomic_DNA"/>
</dbReference>
<dbReference type="CDD" id="cd05233">
    <property type="entry name" value="SDR_c"/>
    <property type="match status" value="1"/>
</dbReference>
<reference evidence="3 5" key="1">
    <citation type="submission" date="2018-06" db="EMBL/GenBank/DDBJ databases">
        <authorList>
            <consortium name="Pathogen Informatics"/>
            <person name="Doyle S."/>
        </authorList>
    </citation>
    <scope>NUCLEOTIDE SEQUENCE [LARGE SCALE GENOMIC DNA]</scope>
    <source>
        <strain evidence="3 5">NCTC10597</strain>
    </source>
</reference>
<dbReference type="GO" id="GO:0004316">
    <property type="term" value="F:3-oxoacyl-[acyl-carrier-protein] reductase (NADPH) activity"/>
    <property type="evidence" value="ECO:0007669"/>
    <property type="project" value="UniProtKB-EC"/>
</dbReference>
<dbReference type="Gene3D" id="3.40.50.720">
    <property type="entry name" value="NAD(P)-binding Rossmann-like Domain"/>
    <property type="match status" value="1"/>
</dbReference>
<dbReference type="AlphaFoldDB" id="A0A2U3AEC3"/>
<evidence type="ECO:0000256" key="2">
    <source>
        <dbReference type="SAM" id="SignalP"/>
    </source>
</evidence>
<dbReference type="PRINTS" id="PR00081">
    <property type="entry name" value="GDHRDH"/>
</dbReference>
<dbReference type="PANTHER" id="PTHR42879">
    <property type="entry name" value="3-OXOACYL-(ACYL-CARRIER-PROTEIN) REDUCTASE"/>
    <property type="match status" value="1"/>
</dbReference>
<dbReference type="Pfam" id="PF13561">
    <property type="entry name" value="adh_short_C2"/>
    <property type="match status" value="1"/>
</dbReference>
<dbReference type="OrthoDB" id="9803333at2"/>
<protein>
    <submittedName>
        <fullName evidence="4">3-oxoacyl-[acyl-carrier protein] reductase</fullName>
    </submittedName>
    <submittedName>
        <fullName evidence="3">3-oxoacyl-[acyl-carrier-protein] reductase FabG</fullName>
        <ecNumber evidence="3">1.1.1.100</ecNumber>
    </submittedName>
</protein>
<feature type="chain" id="PRO_5044580924" evidence="2">
    <location>
        <begin position="22"/>
        <end position="244"/>
    </location>
</feature>
<evidence type="ECO:0000313" key="5">
    <source>
        <dbReference type="Proteomes" id="UP000254330"/>
    </source>
</evidence>
<name>A0A2U3AEC3_9BACL</name>
<dbReference type="Proteomes" id="UP000254330">
    <property type="component" value="Unassembled WGS sequence"/>
</dbReference>
<comment type="similarity">
    <text evidence="1">Belongs to the short-chain dehydrogenases/reductases (SDR) family.</text>
</comment>
<comment type="caution">
    <text evidence="3">The sequence shown here is derived from an EMBL/GenBank/DDBJ whole genome shotgun (WGS) entry which is preliminary data.</text>
</comment>
<keyword evidence="6" id="KW-1185">Reference proteome</keyword>